<evidence type="ECO:0000259" key="2">
    <source>
        <dbReference type="PROSITE" id="PS51099"/>
    </source>
</evidence>
<dbReference type="PROSITE" id="PS51099">
    <property type="entry name" value="PTS_EIIB_TYPE_2"/>
    <property type="match status" value="1"/>
</dbReference>
<comment type="caution">
    <text evidence="3">The sequence shown here is derived from an EMBL/GenBank/DDBJ whole genome shotgun (WGS) entry which is preliminary data.</text>
</comment>
<evidence type="ECO:0000256" key="1">
    <source>
        <dbReference type="ARBA" id="ARBA00022679"/>
    </source>
</evidence>
<keyword evidence="4" id="KW-1185">Reference proteome</keyword>
<dbReference type="InterPro" id="IPR036095">
    <property type="entry name" value="PTS_EIIB-like_sf"/>
</dbReference>
<accession>A0ABR5Q0H2</accession>
<dbReference type="CDD" id="cd05563">
    <property type="entry name" value="PTS_IIB_ascorbate"/>
    <property type="match status" value="1"/>
</dbReference>
<name>A0ABR5Q0H2_9ACTN</name>
<sequence length="102" mass="10881">MPIIEGEKMAIQKILCCCGSGLGSSLMVEMNVQDVLKDLGVDGVEVEHSTVSDVMPGAADLFIVGRDLGDFIAGVPDNEKVVLDNILDKEELKAKLSEKFSA</sequence>
<evidence type="ECO:0000313" key="3">
    <source>
        <dbReference type="EMBL" id="KRO02439.1"/>
    </source>
</evidence>
<gene>
    <name evidence="3" type="ORF">IV60_GL000877</name>
</gene>
<feature type="domain" description="PTS EIIB type-2" evidence="2">
    <location>
        <begin position="12"/>
        <end position="102"/>
    </location>
</feature>
<dbReference type="Gene3D" id="3.40.50.2300">
    <property type="match status" value="1"/>
</dbReference>
<evidence type="ECO:0000313" key="4">
    <source>
        <dbReference type="Proteomes" id="UP000051927"/>
    </source>
</evidence>
<dbReference type="InterPro" id="IPR003501">
    <property type="entry name" value="PTS_EIIB_2/3"/>
</dbReference>
<dbReference type="EMBL" id="JQCP01000002">
    <property type="protein sequence ID" value="KRO02439.1"/>
    <property type="molecule type" value="Genomic_DNA"/>
</dbReference>
<protein>
    <submittedName>
        <fullName evidence="3">Phosphotransferase system, lactose cellobiose-specific IIB subunit</fullName>
    </submittedName>
</protein>
<keyword evidence="1" id="KW-0808">Transferase</keyword>
<reference evidence="3 4" key="1">
    <citation type="journal article" date="2015" name="Genome Announc.">
        <title>Expanding the biotechnology potential of lactobacilli through comparative genomics of 213 strains and associated genera.</title>
        <authorList>
            <person name="Sun Z."/>
            <person name="Harris H.M."/>
            <person name="McCann A."/>
            <person name="Guo C."/>
            <person name="Argimon S."/>
            <person name="Zhang W."/>
            <person name="Yang X."/>
            <person name="Jeffery I.B."/>
            <person name="Cooney J.C."/>
            <person name="Kagawa T.F."/>
            <person name="Liu W."/>
            <person name="Song Y."/>
            <person name="Salvetti E."/>
            <person name="Wrobel A."/>
            <person name="Rasinkangas P."/>
            <person name="Parkhill J."/>
            <person name="Rea M.C."/>
            <person name="O'Sullivan O."/>
            <person name="Ritari J."/>
            <person name="Douillard F.P."/>
            <person name="Paul Ross R."/>
            <person name="Yang R."/>
            <person name="Briner A.E."/>
            <person name="Felis G.E."/>
            <person name="de Vos W.M."/>
            <person name="Barrangou R."/>
            <person name="Klaenhammer T.R."/>
            <person name="Caufield P.W."/>
            <person name="Cui Y."/>
            <person name="Zhang H."/>
            <person name="O'Toole P.W."/>
        </authorList>
    </citation>
    <scope>NUCLEOTIDE SEQUENCE [LARGE SCALE GENOMIC DNA]</scope>
    <source>
        <strain evidence="3 4">DSM 7090</strain>
    </source>
</reference>
<proteinExistence type="predicted"/>
<dbReference type="InterPro" id="IPR013011">
    <property type="entry name" value="PTS_EIIB_2"/>
</dbReference>
<dbReference type="Pfam" id="PF02302">
    <property type="entry name" value="PTS_IIB"/>
    <property type="match status" value="1"/>
</dbReference>
<organism evidence="3 4">
    <name type="scientific">Lancefieldella rimae</name>
    <dbReference type="NCBI Taxonomy" id="1383"/>
    <lineage>
        <taxon>Bacteria</taxon>
        <taxon>Bacillati</taxon>
        <taxon>Actinomycetota</taxon>
        <taxon>Coriobacteriia</taxon>
        <taxon>Coriobacteriales</taxon>
        <taxon>Atopobiaceae</taxon>
        <taxon>Lancefieldella</taxon>
    </lineage>
</organism>
<dbReference type="Proteomes" id="UP000051927">
    <property type="component" value="Unassembled WGS sequence"/>
</dbReference>
<dbReference type="SUPFAM" id="SSF52794">
    <property type="entry name" value="PTS system IIB component-like"/>
    <property type="match status" value="1"/>
</dbReference>